<feature type="region of interest" description="Disordered" evidence="1">
    <location>
        <begin position="288"/>
        <end position="309"/>
    </location>
</feature>
<evidence type="ECO:0000313" key="2">
    <source>
        <dbReference type="EMBL" id="GJT00695.1"/>
    </source>
</evidence>
<comment type="caution">
    <text evidence="2">The sequence shown here is derived from an EMBL/GenBank/DDBJ whole genome shotgun (WGS) entry which is preliminary data.</text>
</comment>
<evidence type="ECO:0000313" key="3">
    <source>
        <dbReference type="Proteomes" id="UP001151760"/>
    </source>
</evidence>
<dbReference type="EMBL" id="BQNB010012214">
    <property type="protein sequence ID" value="GJT00695.1"/>
    <property type="molecule type" value="Genomic_DNA"/>
</dbReference>
<proteinExistence type="predicted"/>
<feature type="compositionally biased region" description="Basic and acidic residues" evidence="1">
    <location>
        <begin position="288"/>
        <end position="302"/>
    </location>
</feature>
<sequence>MYTDGRTTSAVANPEGNPEEMFLDEVAHHNLSPLANTSFYPTINPQHTSLQEKAMKLMQKAKKNMRKTSFKKAAAQKFKEYDQKLEAITNINVSKVIEKGCPCKSYDRNKEASTYLCPESYKAAEQNSLNKSNENHPIHQTLYDTLYDSITLDQQALDAQDAELSFHKRTHDDLDPPNDHLEGSGLEKLKQQYKNDVELEYHVDQLKAIVLTEVEWNSGEGKVSKLRSFERHMSKSTKPHPNFYNDDFYYLVNHSTEDKYTTSLTKHYVASNPLLPYDPRIIKKFKKRSPEELKPRSKDTRRTSGNTTRNDPFPPFLLLEAQTQVLNVLLLLLHPYNVHMILNLACKVSYLQM</sequence>
<gene>
    <name evidence="2" type="ORF">Tco_0821864</name>
</gene>
<evidence type="ECO:0000256" key="1">
    <source>
        <dbReference type="SAM" id="MobiDB-lite"/>
    </source>
</evidence>
<protein>
    <submittedName>
        <fullName evidence="2">Uncharacterized protein</fullName>
    </submittedName>
</protein>
<keyword evidence="3" id="KW-1185">Reference proteome</keyword>
<accession>A0ABQ5ADF9</accession>
<name>A0ABQ5ADF9_9ASTR</name>
<reference evidence="2" key="1">
    <citation type="journal article" date="2022" name="Int. J. Mol. Sci.">
        <title>Draft Genome of Tanacetum Coccineum: Genomic Comparison of Closely Related Tanacetum-Family Plants.</title>
        <authorList>
            <person name="Yamashiro T."/>
            <person name="Shiraishi A."/>
            <person name="Nakayama K."/>
            <person name="Satake H."/>
        </authorList>
    </citation>
    <scope>NUCLEOTIDE SEQUENCE</scope>
</reference>
<dbReference type="Proteomes" id="UP001151760">
    <property type="component" value="Unassembled WGS sequence"/>
</dbReference>
<organism evidence="2 3">
    <name type="scientific">Tanacetum coccineum</name>
    <dbReference type="NCBI Taxonomy" id="301880"/>
    <lineage>
        <taxon>Eukaryota</taxon>
        <taxon>Viridiplantae</taxon>
        <taxon>Streptophyta</taxon>
        <taxon>Embryophyta</taxon>
        <taxon>Tracheophyta</taxon>
        <taxon>Spermatophyta</taxon>
        <taxon>Magnoliopsida</taxon>
        <taxon>eudicotyledons</taxon>
        <taxon>Gunneridae</taxon>
        <taxon>Pentapetalae</taxon>
        <taxon>asterids</taxon>
        <taxon>campanulids</taxon>
        <taxon>Asterales</taxon>
        <taxon>Asteraceae</taxon>
        <taxon>Asteroideae</taxon>
        <taxon>Anthemideae</taxon>
        <taxon>Anthemidinae</taxon>
        <taxon>Tanacetum</taxon>
    </lineage>
</organism>
<reference evidence="2" key="2">
    <citation type="submission" date="2022-01" db="EMBL/GenBank/DDBJ databases">
        <authorList>
            <person name="Yamashiro T."/>
            <person name="Shiraishi A."/>
            <person name="Satake H."/>
            <person name="Nakayama K."/>
        </authorList>
    </citation>
    <scope>NUCLEOTIDE SEQUENCE</scope>
</reference>